<dbReference type="Proteomes" id="UP000294796">
    <property type="component" value="Unassembled WGS sequence"/>
</dbReference>
<dbReference type="InterPro" id="IPR036513">
    <property type="entry name" value="STAS_dom_sf"/>
</dbReference>
<feature type="binding site" evidence="6">
    <location>
        <position position="114"/>
    </location>
    <ligand>
        <name>substrate</name>
    </ligand>
</feature>
<feature type="binding site" evidence="6">
    <location>
        <position position="261"/>
    </location>
    <ligand>
        <name>substrate</name>
    </ligand>
</feature>
<dbReference type="RefSeq" id="WP_133323459.1">
    <property type="nucleotide sequence ID" value="NZ_SMTF01000017.1"/>
</dbReference>
<sequence>MKSPIPDYLADVLDAVRGIEDGAPADYIDVLARADVSRLAVALATVDGEVYAVGDHDVEFSIQSISKPFAYALAIEDNGLDRVLERVGVEPSGNAFNELSLEAGSHRPMNPMINAGAIATHALVATPGASREARITRFVDVMSRLAGRPLSVDEAVFDAELRDGNRNMGLGYMLKAGGMLDCDPGEAVSGYIRQCSVNVNVRDLALMAATLANAGQQPQTGEPIFPASSVRQVLSVMTSCGMYDAAGDWITTVGIPAKSGVAGGIIGALPGQLGLAVFSPRLDGHGNSVRGVAVCERLSRDMGLHMMDVSQIGRSLVHVLEATLGGGARQDGEDVVPIYELRGAVRFGGAELLTRHLARDFGTSEGQDDGIGTYAGARAVILSLRHTHSLSDVAQRVLRENIRRLHDDGRDVVVIDPSGVLDLAPIEADKRPVAVDDDEAARHHVGGTHCRLVSSREPAD</sequence>
<dbReference type="PANTHER" id="PTHR12544:SF29">
    <property type="entry name" value="GLUTAMINASE"/>
    <property type="match status" value="1"/>
</dbReference>
<dbReference type="GO" id="GO:0004359">
    <property type="term" value="F:glutaminase activity"/>
    <property type="evidence" value="ECO:0007669"/>
    <property type="project" value="UniProtKB-UniRule"/>
</dbReference>
<evidence type="ECO:0000256" key="1">
    <source>
        <dbReference type="ARBA" id="ARBA00011076"/>
    </source>
</evidence>
<feature type="binding site" evidence="6">
    <location>
        <position position="243"/>
    </location>
    <ligand>
        <name>substrate</name>
    </ligand>
</feature>
<comment type="subunit">
    <text evidence="2 6">Homotetramer.</text>
</comment>
<dbReference type="NCBIfam" id="TIGR03814">
    <property type="entry name" value="Gln_ase"/>
    <property type="match status" value="1"/>
</dbReference>
<comment type="similarity">
    <text evidence="1 6">Belongs to the glutaminase family.</text>
</comment>
<dbReference type="GO" id="GO:0006543">
    <property type="term" value="P:L-glutamine catabolic process"/>
    <property type="evidence" value="ECO:0007669"/>
    <property type="project" value="TreeGrafter"/>
</dbReference>
<name>A0A4R5TKX0_9GAMM</name>
<organism evidence="7 8">
    <name type="scientific">Luteimonas aestuarii</name>
    <dbReference type="NCBI Taxonomy" id="453837"/>
    <lineage>
        <taxon>Bacteria</taxon>
        <taxon>Pseudomonadati</taxon>
        <taxon>Pseudomonadota</taxon>
        <taxon>Gammaproteobacteria</taxon>
        <taxon>Lysobacterales</taxon>
        <taxon>Lysobacteraceae</taxon>
        <taxon>Luteimonas</taxon>
    </lineage>
</organism>
<dbReference type="PANTHER" id="PTHR12544">
    <property type="entry name" value="GLUTAMINASE"/>
    <property type="match status" value="1"/>
</dbReference>
<feature type="binding site" evidence="6">
    <location>
        <position position="167"/>
    </location>
    <ligand>
        <name>substrate</name>
    </ligand>
</feature>
<dbReference type="GO" id="GO:0006537">
    <property type="term" value="P:glutamate biosynthetic process"/>
    <property type="evidence" value="ECO:0007669"/>
    <property type="project" value="TreeGrafter"/>
</dbReference>
<proteinExistence type="inferred from homology"/>
<dbReference type="EC" id="3.5.1.2" evidence="3 6"/>
<evidence type="ECO:0000313" key="7">
    <source>
        <dbReference type="EMBL" id="TDK21067.1"/>
    </source>
</evidence>
<evidence type="ECO:0000256" key="5">
    <source>
        <dbReference type="ARBA" id="ARBA00049534"/>
    </source>
</evidence>
<protein>
    <recommendedName>
        <fullName evidence="3 6">Glutaminase</fullName>
        <ecNumber evidence="3 6">3.5.1.2</ecNumber>
    </recommendedName>
</protein>
<evidence type="ECO:0000256" key="3">
    <source>
        <dbReference type="ARBA" id="ARBA00012918"/>
    </source>
</evidence>
<dbReference type="FunFam" id="3.40.710.10:FF:000005">
    <property type="entry name" value="Glutaminase"/>
    <property type="match status" value="1"/>
</dbReference>
<dbReference type="HAMAP" id="MF_00313">
    <property type="entry name" value="Glutaminase"/>
    <property type="match status" value="1"/>
</dbReference>
<feature type="binding site" evidence="6">
    <location>
        <position position="64"/>
    </location>
    <ligand>
        <name>substrate</name>
    </ligand>
</feature>
<keyword evidence="8" id="KW-1185">Reference proteome</keyword>
<dbReference type="EMBL" id="SMTF01000017">
    <property type="protein sequence ID" value="TDK21067.1"/>
    <property type="molecule type" value="Genomic_DNA"/>
</dbReference>
<dbReference type="InterPro" id="IPR015868">
    <property type="entry name" value="Glutaminase"/>
</dbReference>
<gene>
    <name evidence="6" type="primary">glsA</name>
    <name evidence="7" type="ORF">E2F46_15315</name>
</gene>
<keyword evidence="4 6" id="KW-0378">Hydrolase</keyword>
<comment type="catalytic activity">
    <reaction evidence="5 6">
        <text>L-glutamine + H2O = L-glutamate + NH4(+)</text>
        <dbReference type="Rhea" id="RHEA:15889"/>
        <dbReference type="ChEBI" id="CHEBI:15377"/>
        <dbReference type="ChEBI" id="CHEBI:28938"/>
        <dbReference type="ChEBI" id="CHEBI:29985"/>
        <dbReference type="ChEBI" id="CHEBI:58359"/>
        <dbReference type="EC" id="3.5.1.2"/>
    </reaction>
</comment>
<accession>A0A4R5TKX0</accession>
<feature type="binding site" evidence="6">
    <location>
        <position position="160"/>
    </location>
    <ligand>
        <name>substrate</name>
    </ligand>
</feature>
<evidence type="ECO:0000313" key="8">
    <source>
        <dbReference type="Proteomes" id="UP000294796"/>
    </source>
</evidence>
<reference evidence="7 8" key="1">
    <citation type="submission" date="2019-03" db="EMBL/GenBank/DDBJ databases">
        <title>Luteimonas zhaokaii sp.nov., isolated from the rectal contents of Plateau pika in Yushu, Qinghai Province, China.</title>
        <authorList>
            <person name="Zhang G."/>
        </authorList>
    </citation>
    <scope>NUCLEOTIDE SEQUENCE [LARGE SCALE GENOMIC DNA]</scope>
    <source>
        <strain evidence="7 8">B9</strain>
    </source>
</reference>
<dbReference type="Gene3D" id="3.40.710.10">
    <property type="entry name" value="DD-peptidase/beta-lactamase superfamily"/>
    <property type="match status" value="1"/>
</dbReference>
<dbReference type="InterPro" id="IPR012338">
    <property type="entry name" value="Beta-lactam/transpept-like"/>
</dbReference>
<dbReference type="OrthoDB" id="9788822at2"/>
<dbReference type="Gene3D" id="3.30.750.24">
    <property type="entry name" value="STAS domain"/>
    <property type="match status" value="1"/>
</dbReference>
<evidence type="ECO:0000256" key="2">
    <source>
        <dbReference type="ARBA" id="ARBA00011881"/>
    </source>
</evidence>
<comment type="caution">
    <text evidence="7">The sequence shown here is derived from an EMBL/GenBank/DDBJ whole genome shotgun (WGS) entry which is preliminary data.</text>
</comment>
<dbReference type="Pfam" id="PF04960">
    <property type="entry name" value="Glutaminase"/>
    <property type="match status" value="1"/>
</dbReference>
<feature type="binding site" evidence="6">
    <location>
        <position position="191"/>
    </location>
    <ligand>
        <name>substrate</name>
    </ligand>
</feature>
<keyword evidence="6" id="KW-0007">Acetylation</keyword>
<evidence type="ECO:0000256" key="6">
    <source>
        <dbReference type="HAMAP-Rule" id="MF_00313"/>
    </source>
</evidence>
<evidence type="ECO:0000256" key="4">
    <source>
        <dbReference type="ARBA" id="ARBA00022801"/>
    </source>
</evidence>
<dbReference type="NCBIfam" id="NF002134">
    <property type="entry name" value="PRK00971.1-4"/>
    <property type="match status" value="1"/>
</dbReference>
<dbReference type="AlphaFoldDB" id="A0A4R5TKX0"/>
<dbReference type="SUPFAM" id="SSF56601">
    <property type="entry name" value="beta-lactamase/transpeptidase-like"/>
    <property type="match status" value="1"/>
</dbReference>